<protein>
    <recommendedName>
        <fullName evidence="3">7TM-DISM receptor extracellular domain-containing protein</fullName>
    </recommendedName>
</protein>
<keyword evidence="1" id="KW-1133">Transmembrane helix</keyword>
<dbReference type="EMBL" id="BARU01013813">
    <property type="protein sequence ID" value="GAH41139.1"/>
    <property type="molecule type" value="Genomic_DNA"/>
</dbReference>
<feature type="transmembrane region" description="Helical" evidence="1">
    <location>
        <begin position="101"/>
        <end position="120"/>
    </location>
</feature>
<feature type="transmembrane region" description="Helical" evidence="1">
    <location>
        <begin position="132"/>
        <end position="154"/>
    </location>
</feature>
<keyword evidence="1" id="KW-0812">Transmembrane</keyword>
<feature type="transmembrane region" description="Helical" evidence="1">
    <location>
        <begin position="166"/>
        <end position="184"/>
    </location>
</feature>
<name>X1GHQ4_9ZZZZ</name>
<gene>
    <name evidence="2" type="ORF">S03H2_24723</name>
</gene>
<evidence type="ECO:0000313" key="2">
    <source>
        <dbReference type="EMBL" id="GAH41139.1"/>
    </source>
</evidence>
<proteinExistence type="predicted"/>
<sequence length="185" mass="21168">DRDADLLAPISRSWKTPRFFVVEAPLLKAGRNEVLVRVSAVAEFGPGIGAVSVGSVTAAHARYEGYRFWRQDQFRFTLLIEATLGAFFLLLWFLRRSETAFGWYGVSQLLWFGYVANYIAIDVWPFKHHYDWALASAASLALFLGTFTMFVLRFCARRWPRFEKAMWSAIGLGVLLLFVLPMPFN</sequence>
<feature type="non-terminal residue" evidence="2">
    <location>
        <position position="1"/>
    </location>
</feature>
<evidence type="ECO:0000256" key="1">
    <source>
        <dbReference type="SAM" id="Phobius"/>
    </source>
</evidence>
<organism evidence="2">
    <name type="scientific">marine sediment metagenome</name>
    <dbReference type="NCBI Taxonomy" id="412755"/>
    <lineage>
        <taxon>unclassified sequences</taxon>
        <taxon>metagenomes</taxon>
        <taxon>ecological metagenomes</taxon>
    </lineage>
</organism>
<comment type="caution">
    <text evidence="2">The sequence shown here is derived from an EMBL/GenBank/DDBJ whole genome shotgun (WGS) entry which is preliminary data.</text>
</comment>
<feature type="transmembrane region" description="Helical" evidence="1">
    <location>
        <begin position="74"/>
        <end position="94"/>
    </location>
</feature>
<accession>X1GHQ4</accession>
<dbReference type="AlphaFoldDB" id="X1GHQ4"/>
<evidence type="ECO:0008006" key="3">
    <source>
        <dbReference type="Google" id="ProtNLM"/>
    </source>
</evidence>
<feature type="non-terminal residue" evidence="2">
    <location>
        <position position="185"/>
    </location>
</feature>
<reference evidence="2" key="1">
    <citation type="journal article" date="2014" name="Front. Microbiol.">
        <title>High frequency of phylogenetically diverse reductive dehalogenase-homologous genes in deep subseafloor sedimentary metagenomes.</title>
        <authorList>
            <person name="Kawai M."/>
            <person name="Futagami T."/>
            <person name="Toyoda A."/>
            <person name="Takaki Y."/>
            <person name="Nishi S."/>
            <person name="Hori S."/>
            <person name="Arai W."/>
            <person name="Tsubouchi T."/>
            <person name="Morono Y."/>
            <person name="Uchiyama I."/>
            <person name="Ito T."/>
            <person name="Fujiyama A."/>
            <person name="Inagaki F."/>
            <person name="Takami H."/>
        </authorList>
    </citation>
    <scope>NUCLEOTIDE SEQUENCE</scope>
    <source>
        <strain evidence="2">Expedition CK06-06</strain>
    </source>
</reference>
<keyword evidence="1" id="KW-0472">Membrane</keyword>